<dbReference type="OrthoDB" id="48733at2759"/>
<proteinExistence type="predicted"/>
<feature type="chain" id="PRO_5009192241" evidence="2">
    <location>
        <begin position="20"/>
        <end position="167"/>
    </location>
</feature>
<feature type="signal peptide" evidence="2">
    <location>
        <begin position="1"/>
        <end position="19"/>
    </location>
</feature>
<dbReference type="InParanoid" id="A0A1E7EU14"/>
<keyword evidence="4" id="KW-1185">Reference proteome</keyword>
<evidence type="ECO:0000256" key="1">
    <source>
        <dbReference type="SAM" id="Phobius"/>
    </source>
</evidence>
<sequence length="167" mass="17820">MKTITSILILFVFVQEGLGFTTSRNIATSKNGLSVSRQLFNDPSASSQTTSAFEETADEGIVMSSLSSAIQRKNGLERFSLPSFVGFVTGIASYAAQGIAADDYEVVELPPPFVPAIFAVVLLAGVGLLTSTLGNVMDEEAQLGLQSGARAKKEIERSRSSYFGKRK</sequence>
<organism evidence="3 4">
    <name type="scientific">Fragilariopsis cylindrus CCMP1102</name>
    <dbReference type="NCBI Taxonomy" id="635003"/>
    <lineage>
        <taxon>Eukaryota</taxon>
        <taxon>Sar</taxon>
        <taxon>Stramenopiles</taxon>
        <taxon>Ochrophyta</taxon>
        <taxon>Bacillariophyta</taxon>
        <taxon>Bacillariophyceae</taxon>
        <taxon>Bacillariophycidae</taxon>
        <taxon>Bacillariales</taxon>
        <taxon>Bacillariaceae</taxon>
        <taxon>Fragilariopsis</taxon>
    </lineage>
</organism>
<keyword evidence="2" id="KW-0732">Signal</keyword>
<keyword evidence="1" id="KW-1133">Transmembrane helix</keyword>
<dbReference type="KEGG" id="fcy:FRACYDRAFT_248206"/>
<gene>
    <name evidence="3" type="ORF">FRACYDRAFT_248206</name>
</gene>
<keyword evidence="1" id="KW-0812">Transmembrane</keyword>
<dbReference type="AlphaFoldDB" id="A0A1E7EU14"/>
<keyword evidence="1" id="KW-0472">Membrane</keyword>
<reference evidence="3 4" key="1">
    <citation type="submission" date="2016-09" db="EMBL/GenBank/DDBJ databases">
        <title>Extensive genetic diversity and differential bi-allelic expression allows diatom success in the polar Southern Ocean.</title>
        <authorList>
            <consortium name="DOE Joint Genome Institute"/>
            <person name="Mock T."/>
            <person name="Otillar R.P."/>
            <person name="Strauss J."/>
            <person name="Dupont C."/>
            <person name="Frickenhaus S."/>
            <person name="Maumus F."/>
            <person name="Mcmullan M."/>
            <person name="Sanges R."/>
            <person name="Schmutz J."/>
            <person name="Toseland A."/>
            <person name="Valas R."/>
            <person name="Veluchamy A."/>
            <person name="Ward B.J."/>
            <person name="Allen A."/>
            <person name="Barry K."/>
            <person name="Falciatore A."/>
            <person name="Ferrante M."/>
            <person name="Fortunato A.E."/>
            <person name="Gloeckner G."/>
            <person name="Gruber A."/>
            <person name="Hipkin R."/>
            <person name="Janech M."/>
            <person name="Kroth P."/>
            <person name="Leese F."/>
            <person name="Lindquist E."/>
            <person name="Lyon B.R."/>
            <person name="Martin J."/>
            <person name="Mayer C."/>
            <person name="Parker M."/>
            <person name="Quesneville H."/>
            <person name="Raymond J."/>
            <person name="Uhlig C."/>
            <person name="Valentin K.U."/>
            <person name="Worden A.Z."/>
            <person name="Armbrust E.V."/>
            <person name="Bowler C."/>
            <person name="Green B."/>
            <person name="Moulton V."/>
            <person name="Van Oosterhout C."/>
            <person name="Grigoriev I."/>
        </authorList>
    </citation>
    <scope>NUCLEOTIDE SEQUENCE [LARGE SCALE GENOMIC DNA]</scope>
    <source>
        <strain evidence="3 4">CCMP1102</strain>
    </source>
</reference>
<dbReference type="EMBL" id="KV784375">
    <property type="protein sequence ID" value="OEU09356.1"/>
    <property type="molecule type" value="Genomic_DNA"/>
</dbReference>
<evidence type="ECO:0000313" key="4">
    <source>
        <dbReference type="Proteomes" id="UP000095751"/>
    </source>
</evidence>
<name>A0A1E7EU14_9STRA</name>
<dbReference type="Proteomes" id="UP000095751">
    <property type="component" value="Unassembled WGS sequence"/>
</dbReference>
<accession>A0A1E7EU14</accession>
<evidence type="ECO:0000256" key="2">
    <source>
        <dbReference type="SAM" id="SignalP"/>
    </source>
</evidence>
<evidence type="ECO:0000313" key="3">
    <source>
        <dbReference type="EMBL" id="OEU09356.1"/>
    </source>
</evidence>
<feature type="transmembrane region" description="Helical" evidence="1">
    <location>
        <begin position="113"/>
        <end position="136"/>
    </location>
</feature>
<protein>
    <submittedName>
        <fullName evidence="3">Uncharacterized protein</fullName>
    </submittedName>
</protein>